<evidence type="ECO:0000313" key="5">
    <source>
        <dbReference type="EMBL" id="RCH85900.1"/>
    </source>
</evidence>
<reference evidence="5 6" key="1">
    <citation type="journal article" date="2018" name="G3 (Bethesda)">
        <title>Phylogenetic and Phylogenomic Definition of Rhizopus Species.</title>
        <authorList>
            <person name="Gryganskyi A.P."/>
            <person name="Golan J."/>
            <person name="Dolatabadi S."/>
            <person name="Mondo S."/>
            <person name="Robb S."/>
            <person name="Idnurm A."/>
            <person name="Muszewska A."/>
            <person name="Steczkiewicz K."/>
            <person name="Masonjones S."/>
            <person name="Liao H.L."/>
            <person name="Gajdeczka M.T."/>
            <person name="Anike F."/>
            <person name="Vuek A."/>
            <person name="Anishchenko I.M."/>
            <person name="Voigt K."/>
            <person name="de Hoog G.S."/>
            <person name="Smith M.E."/>
            <person name="Heitman J."/>
            <person name="Vilgalys R."/>
            <person name="Stajich J.E."/>
        </authorList>
    </citation>
    <scope>NUCLEOTIDE SEQUENCE [LARGE SCALE GENOMIC DNA]</scope>
    <source>
        <strain evidence="5 6">LSU 92-RS-03</strain>
    </source>
</reference>
<dbReference type="Pfam" id="PF00685">
    <property type="entry name" value="Sulfotransfer_1"/>
    <property type="match status" value="1"/>
</dbReference>
<evidence type="ECO:0000313" key="6">
    <source>
        <dbReference type="Proteomes" id="UP000253551"/>
    </source>
</evidence>
<feature type="binding site" evidence="3">
    <location>
        <position position="141"/>
    </location>
    <ligand>
        <name>3'-phosphoadenylyl sulfate</name>
        <dbReference type="ChEBI" id="CHEBI:58339"/>
    </ligand>
</feature>
<evidence type="ECO:0000256" key="2">
    <source>
        <dbReference type="ARBA" id="ARBA00023180"/>
    </source>
</evidence>
<dbReference type="SUPFAM" id="SSF52540">
    <property type="entry name" value="P-loop containing nucleoside triphosphate hydrolases"/>
    <property type="match status" value="1"/>
</dbReference>
<comment type="caution">
    <text evidence="5">The sequence shown here is derived from an EMBL/GenBank/DDBJ whole genome shotgun (WGS) entry which is preliminary data.</text>
</comment>
<accession>A0A367J7L6</accession>
<dbReference type="InterPro" id="IPR000863">
    <property type="entry name" value="Sulfotransferase_dom"/>
</dbReference>
<protein>
    <recommendedName>
        <fullName evidence="4">Sulfotransferase domain-containing protein</fullName>
    </recommendedName>
</protein>
<name>A0A367J7L6_RHIST</name>
<sequence>MPFKGYITNQPALDLSLHPKLYYPRHCLNTQTTCAKPVPSFIFAGSELSGASSIFQLLKQHPQVSQGSVDHSNQTTVFNTMDYFDEGNAFEKYMAEFPFVDDKNQDCLVGEFAPQYLYSSYFAAKRIKETLPQVKIIFFLRDPIIRAYQQYLKENSDANLSFENLIDLELSTLRRCGYTSYQTGWEGFRRCHQGSEIRASWKTFNDSYAFNSLAKGIYYPALQPFLQHFPSSQLFVMKIEDVLQDPAQSLDQLARFLGIDPTFFSAVPKLETPSQPTLSTQYRLQKVFREVNKRLVELFDESNTQFEEWTYDIDRG</sequence>
<dbReference type="GO" id="GO:0008146">
    <property type="term" value="F:sulfotransferase activity"/>
    <property type="evidence" value="ECO:0007669"/>
    <property type="project" value="InterPro"/>
</dbReference>
<dbReference type="InterPro" id="IPR037359">
    <property type="entry name" value="NST/OST"/>
</dbReference>
<keyword evidence="1" id="KW-0808">Transferase</keyword>
<organism evidence="5 6">
    <name type="scientific">Rhizopus stolonifer</name>
    <name type="common">Rhizopus nigricans</name>
    <dbReference type="NCBI Taxonomy" id="4846"/>
    <lineage>
        <taxon>Eukaryota</taxon>
        <taxon>Fungi</taxon>
        <taxon>Fungi incertae sedis</taxon>
        <taxon>Mucoromycota</taxon>
        <taxon>Mucoromycotina</taxon>
        <taxon>Mucoromycetes</taxon>
        <taxon>Mucorales</taxon>
        <taxon>Mucorineae</taxon>
        <taxon>Rhizopodaceae</taxon>
        <taxon>Rhizopus</taxon>
    </lineage>
</organism>
<gene>
    <name evidence="5" type="ORF">CU098_005030</name>
</gene>
<dbReference type="Gene3D" id="3.40.50.300">
    <property type="entry name" value="P-loop containing nucleotide triphosphate hydrolases"/>
    <property type="match status" value="1"/>
</dbReference>
<evidence type="ECO:0000256" key="1">
    <source>
        <dbReference type="ARBA" id="ARBA00022679"/>
    </source>
</evidence>
<feature type="domain" description="Sulfotransferase" evidence="4">
    <location>
        <begin position="49"/>
        <end position="262"/>
    </location>
</feature>
<dbReference type="Proteomes" id="UP000253551">
    <property type="component" value="Unassembled WGS sequence"/>
</dbReference>
<keyword evidence="6" id="KW-1185">Reference proteome</keyword>
<dbReference type="OrthoDB" id="411451at2759"/>
<dbReference type="EMBL" id="PJQM01004059">
    <property type="protein sequence ID" value="RCH85900.1"/>
    <property type="molecule type" value="Genomic_DNA"/>
</dbReference>
<evidence type="ECO:0000256" key="3">
    <source>
        <dbReference type="PIRSR" id="PIRSR637359-2"/>
    </source>
</evidence>
<dbReference type="AlphaFoldDB" id="A0A367J7L6"/>
<keyword evidence="2" id="KW-0325">Glycoprotein</keyword>
<evidence type="ECO:0000259" key="4">
    <source>
        <dbReference type="Pfam" id="PF00685"/>
    </source>
</evidence>
<dbReference type="InterPro" id="IPR027417">
    <property type="entry name" value="P-loop_NTPase"/>
</dbReference>
<dbReference type="PANTHER" id="PTHR10605">
    <property type="entry name" value="HEPARAN SULFATE SULFOTRANSFERASE"/>
    <property type="match status" value="1"/>
</dbReference>
<proteinExistence type="predicted"/>
<dbReference type="PANTHER" id="PTHR10605:SF56">
    <property type="entry name" value="BIFUNCTIONAL HEPARAN SULFATE N-DEACETYLASE_N-SULFOTRANSFERASE"/>
    <property type="match status" value="1"/>
</dbReference>